<dbReference type="RefSeq" id="WP_394335285.1">
    <property type="nucleotide sequence ID" value="NZ_MUHA01000011.1"/>
</dbReference>
<dbReference type="Proteomes" id="UP000198336">
    <property type="component" value="Unassembled WGS sequence"/>
</dbReference>
<feature type="chain" id="PRO_5013347902" evidence="1">
    <location>
        <begin position="24"/>
        <end position="2190"/>
    </location>
</feature>
<keyword evidence="1" id="KW-0732">Signal</keyword>
<dbReference type="GO" id="GO:0006606">
    <property type="term" value="P:protein import into nucleus"/>
    <property type="evidence" value="ECO:0007669"/>
    <property type="project" value="TreeGrafter"/>
</dbReference>
<gene>
    <name evidence="2" type="ORF">B0A75_09710</name>
</gene>
<dbReference type="InterPro" id="IPR037701">
    <property type="entry name" value="Pom152"/>
</dbReference>
<sequence length="2190" mass="225705">MKTKVTLILLLLLLSLTGGAAFAQVQINTPTSYQPVNLNQGGAPGAYTVDIVNNNPAALSGATFSLALPAGMEYVANSIAGGATQLSIANLQNPTFTLNSIPVGNTLQITFNARINCGFSTPTINYSVISSGSTTLATGSSAVAGNTPVPAYALTTVPQPQSPLVALKTNLLRTIKFKNSGNIAATSVYIESAVVTPAHYASYKVMSADNGTVSAVTNGYRVTLTGAALQNAITTAVGAANTSFDPGEEITVVLTEQMLSCAATSSIALNMKAGSGDTKGSLCFFDGSSASISTPVGNPAISITRLAGTTYPDFCNSGKVSYTIANTGTGSAESSLHNVKFPWSMNYANSGLAPTVEPYAINIKKVLLNGNDVTSLVLTRNGTGGTALIPVSGIGNCVVINLAGLTSAYGTSLQSLDGDGKFDDLLAGQSFQLDFEYGFDISSYKTCSLNSQTLPSTTENYFSIGTSFMDQCGTRTNRINYLAGPISDYAKSTFQIGSQQYNSFSASLSTAALYPGDKIKLTTNFGGSLGSGFGQPGKILKTFTFILPDGLEFDAAGITKWLYGSTGYTIPVSAINYNAATKTLVITPASSFQNIYASNDLFEIPLVVSSTGTVTNKTLEYSATFGFVGCGITLPYGCSSQALNYSVISGSCATVGTTSFDMTRATFGYAPAPSGSNVFYMPTAYVNENTPGINLHGAVSKDKVKTTFKGVVNSTNFTELWARVRYTSNAATLDLSNFDPLSANGTDVAGAITITKASDGSTVTGNIVVGDIVFSYDSAASLQVQQVNLGAKIGAGKDINYILQVRDQIAVNWLTKVSKDKLSYIYSPLANLEGDLYTKDAGGIVSDCQHIPVGFSIQGLYMVPNNTAGVQAVVGTNSMRVQASIINGNHPTDVVGDHFPKETRNYAVFRSVKATIPGTWILDNAAGKEPYYNTTNLAANGQYIIDRSLLSVTYSGGNTIVTFDNAALGSDGMPLATANLPVVADWTGVNGNTSLFFYMLPVCAAPGNVTVTVVHYYDKYTTEADNSNIENISSTGTQGGSSTTIFNYTASAVPTLQNVDGIGSTVTWQLKVTNTSDTAAIAAAGGNANLPNNWISFTAPNNNITVTEVKDISTGTTYPVSSYGAGKYWVKLGDIATNATYDVKATYNACSDDKLQTTYSFGATGYPVDPDEALGATASVCTASQTKFNLNLAPKDIALSMTVTSPLNPVQFCTNTTAGEHLIDYTATVANTAVGNAEGLIFEAVFPAGYSARAGTSKFTYNGSTKTLSNPVYNSTRGTWEWNISTDLNGTPFLPGAASGTNSFAFEYQGETSCGFVSGTAVSYNMRSTSGCGKIIEYKAAGAAMELGMKPSSLNTYYLAPGVVTLKNDGSGSAYQIEVTNQGTQDLSAGEAIFVTVPKSIDYVAGSITRVTGATNVGEPLSNTVLGNNRILKFPLPTGVIDPATLKQNETAKFSIGLKIVDAQPLSCGVTADAITLEAIYSVVGVTCGASPCDVSVITGNVKSNINVIKTAFTINPVSAVAKYVSSTNNTVTVKYKVTNSGTIANSTPIVVDFFNDINGDGIYTTNESILYTQTINGAAANLATGASTAEQTTAAFTAPESGFCTIAAAIRVVDNVQECSDAVVKIPLVSEAVVTAFNVCKASDITIGTPASTGATVSWSPATYLSAANISNPVFNYTGPVLTASTIFVYTGTITHPGGCTSTITNNVTVNPDPGLIITNPAPVCAGTTVNLGLAAVTAGSDASLTLTYFADMAASISLTNYTAVTTSGTYYIKGTNANGCFTVKPVVVTINPLPTASVGATGPVCQNGTAPVVTFTGAGGTAPYTFTYKINSGSNLTVTTVSGNSVNVPAPTTTAGSFVYTLVSVKDASTTACTQAQNGFTTVTINPLPTAAISGTTAVCYNGTEPLVTFTGSNGTAPYTFTYKINGGANNTVTTTSGNSVTVEAPTDATGTFAYTLVSVKDASSTACEQTQTGTATITVKALPTATISGTTAVCQNAATPNITFTGANGTAPYTFTYKVNGGADQTVTTTVGNSVTVAQPTGTTGSFVYTLVSVKEGSTGCEELQTGSATITINELPTAVISGTDNVCQNEASPNITFTGSGGTSPYTFTYKLNGGADQTVSTAGGSVVLLPVSTTAAGTFTYTLVSVKDASLTTCIQAQTGTATVIVNSNATIALTSAVATASQSL</sequence>
<dbReference type="PANTHER" id="PTHR28206">
    <property type="entry name" value="NUCLEOPORIN POM152"/>
    <property type="match status" value="1"/>
</dbReference>
<comment type="caution">
    <text evidence="2">The sequence shown here is derived from an EMBL/GenBank/DDBJ whole genome shotgun (WGS) entry which is preliminary data.</text>
</comment>
<dbReference type="GO" id="GO:0006999">
    <property type="term" value="P:nuclear pore organization"/>
    <property type="evidence" value="ECO:0007669"/>
    <property type="project" value="TreeGrafter"/>
</dbReference>
<evidence type="ECO:0000313" key="2">
    <source>
        <dbReference type="EMBL" id="OXB00210.1"/>
    </source>
</evidence>
<name>A0A226I129_9FLAO</name>
<feature type="non-terminal residue" evidence="2">
    <location>
        <position position="2190"/>
    </location>
</feature>
<evidence type="ECO:0000313" key="3">
    <source>
        <dbReference type="Proteomes" id="UP000198336"/>
    </source>
</evidence>
<reference evidence="2 3" key="1">
    <citation type="submission" date="2016-11" db="EMBL/GenBank/DDBJ databases">
        <title>Whole genomes of Flavobacteriaceae.</title>
        <authorList>
            <person name="Stine C."/>
            <person name="Li C."/>
            <person name="Tadesse D."/>
        </authorList>
    </citation>
    <scope>NUCLEOTIDE SEQUENCE [LARGE SCALE GENOMIC DNA]</scope>
    <source>
        <strain evidence="2 3">CCUG 59446</strain>
    </source>
</reference>
<evidence type="ECO:0000256" key="1">
    <source>
        <dbReference type="SAM" id="SignalP"/>
    </source>
</evidence>
<dbReference type="PANTHER" id="PTHR28206:SF1">
    <property type="entry name" value="NUCLEOPORIN POM152"/>
    <property type="match status" value="1"/>
</dbReference>
<keyword evidence="3" id="KW-1185">Reference proteome</keyword>
<organism evidence="2 3">
    <name type="scientific">Flavobacterium oncorhynchi</name>
    <dbReference type="NCBI Taxonomy" id="728056"/>
    <lineage>
        <taxon>Bacteria</taxon>
        <taxon>Pseudomonadati</taxon>
        <taxon>Bacteroidota</taxon>
        <taxon>Flavobacteriia</taxon>
        <taxon>Flavobacteriales</taxon>
        <taxon>Flavobacteriaceae</taxon>
        <taxon>Flavobacterium</taxon>
    </lineage>
</organism>
<dbReference type="GO" id="GO:0017056">
    <property type="term" value="F:structural constituent of nuclear pore"/>
    <property type="evidence" value="ECO:0007669"/>
    <property type="project" value="InterPro"/>
</dbReference>
<dbReference type="EMBL" id="MUHA01000011">
    <property type="protein sequence ID" value="OXB00210.1"/>
    <property type="molecule type" value="Genomic_DNA"/>
</dbReference>
<feature type="signal peptide" evidence="1">
    <location>
        <begin position="1"/>
        <end position="23"/>
    </location>
</feature>
<protein>
    <submittedName>
        <fullName evidence="2">Uncharacterized protein</fullName>
    </submittedName>
</protein>
<proteinExistence type="predicted"/>
<accession>A0A226I129</accession>